<dbReference type="Proteomes" id="UP000324222">
    <property type="component" value="Unassembled WGS sequence"/>
</dbReference>
<accession>A0A5B7F0A9</accession>
<comment type="caution">
    <text evidence="2">The sequence shown here is derived from an EMBL/GenBank/DDBJ whole genome shotgun (WGS) entry which is preliminary data.</text>
</comment>
<feature type="compositionally biased region" description="Basic and acidic residues" evidence="1">
    <location>
        <begin position="31"/>
        <end position="41"/>
    </location>
</feature>
<gene>
    <name evidence="2" type="ORF">E2C01_033998</name>
</gene>
<sequence>MAPLYHGGHDSIFLDMPFPQPHKLMMTPERLSSDENKESHESTSVNEPQHSISGFTGITPGEKLQKTFSWMVTHPPVTSLLLPTLLPSSSKLSITSLYLRYVQIKIVKKYSGTLEYERF</sequence>
<dbReference type="AlphaFoldDB" id="A0A5B7F0A9"/>
<reference evidence="2 3" key="1">
    <citation type="submission" date="2019-05" db="EMBL/GenBank/DDBJ databases">
        <title>Another draft genome of Portunus trituberculatus and its Hox gene families provides insights of decapod evolution.</title>
        <authorList>
            <person name="Jeong J.-H."/>
            <person name="Song I."/>
            <person name="Kim S."/>
            <person name="Choi T."/>
            <person name="Kim D."/>
            <person name="Ryu S."/>
            <person name="Kim W."/>
        </authorList>
    </citation>
    <scope>NUCLEOTIDE SEQUENCE [LARGE SCALE GENOMIC DNA]</scope>
    <source>
        <tissue evidence="2">Muscle</tissue>
    </source>
</reference>
<name>A0A5B7F0A9_PORTR</name>
<feature type="compositionally biased region" description="Polar residues" evidence="1">
    <location>
        <begin position="42"/>
        <end position="56"/>
    </location>
</feature>
<keyword evidence="3" id="KW-1185">Reference proteome</keyword>
<proteinExistence type="predicted"/>
<evidence type="ECO:0000256" key="1">
    <source>
        <dbReference type="SAM" id="MobiDB-lite"/>
    </source>
</evidence>
<feature type="region of interest" description="Disordered" evidence="1">
    <location>
        <begin position="27"/>
        <end position="59"/>
    </location>
</feature>
<evidence type="ECO:0000313" key="3">
    <source>
        <dbReference type="Proteomes" id="UP000324222"/>
    </source>
</evidence>
<evidence type="ECO:0000313" key="2">
    <source>
        <dbReference type="EMBL" id="MPC40441.1"/>
    </source>
</evidence>
<organism evidence="2 3">
    <name type="scientific">Portunus trituberculatus</name>
    <name type="common">Swimming crab</name>
    <name type="synonym">Neptunus trituberculatus</name>
    <dbReference type="NCBI Taxonomy" id="210409"/>
    <lineage>
        <taxon>Eukaryota</taxon>
        <taxon>Metazoa</taxon>
        <taxon>Ecdysozoa</taxon>
        <taxon>Arthropoda</taxon>
        <taxon>Crustacea</taxon>
        <taxon>Multicrustacea</taxon>
        <taxon>Malacostraca</taxon>
        <taxon>Eumalacostraca</taxon>
        <taxon>Eucarida</taxon>
        <taxon>Decapoda</taxon>
        <taxon>Pleocyemata</taxon>
        <taxon>Brachyura</taxon>
        <taxon>Eubrachyura</taxon>
        <taxon>Portunoidea</taxon>
        <taxon>Portunidae</taxon>
        <taxon>Portuninae</taxon>
        <taxon>Portunus</taxon>
    </lineage>
</organism>
<dbReference type="EMBL" id="VSRR010004693">
    <property type="protein sequence ID" value="MPC40441.1"/>
    <property type="molecule type" value="Genomic_DNA"/>
</dbReference>
<protein>
    <submittedName>
        <fullName evidence="2">Uncharacterized protein</fullName>
    </submittedName>
</protein>